<accession>A0A8H6ZJH2</accession>
<evidence type="ECO:0000313" key="2">
    <source>
        <dbReference type="EMBL" id="KAF7421284.1"/>
    </source>
</evidence>
<evidence type="ECO:0000313" key="3">
    <source>
        <dbReference type="Proteomes" id="UP000623687"/>
    </source>
</evidence>
<dbReference type="AlphaFoldDB" id="A0A8H6ZJH2"/>
<dbReference type="GeneID" id="59381624"/>
<comment type="caution">
    <text evidence="2">The sequence shown here is derived from an EMBL/GenBank/DDBJ whole genome shotgun (WGS) entry which is preliminary data.</text>
</comment>
<protein>
    <submittedName>
        <fullName evidence="2">Uncharacterized protein</fullName>
    </submittedName>
</protein>
<dbReference type="Proteomes" id="UP000623687">
    <property type="component" value="Unassembled WGS sequence"/>
</dbReference>
<sequence length="287" mass="32832">MKDIQSFLQGLAIEGAEKLRVIDPLKRDENNRGAFAKPHVLLLQYGSNELRAFILWFQTFAFQIEGRKIAFSAIRFDVDVRPWFITDITGQFVEDDPHMMNTALAAIKRTLYKNTEFRNHVDGCLAKTEKPRSINDRVRDALSTFELWSMNVTNKAKREQVVWQLFAKPIAGDGLEYTEWLHIIKGQHYFIDTALEIKLAKMKSAKPYDSCAFCKCETHASEDCPYPKVEDWKGPIPKEVMAARETEKNEANTRGATRGRGARGRGNRGGFRGARGNRANTRRGRPY</sequence>
<dbReference type="EMBL" id="JACETU010000009">
    <property type="protein sequence ID" value="KAF7421284.1"/>
    <property type="molecule type" value="Genomic_DNA"/>
</dbReference>
<gene>
    <name evidence="2" type="ORF">PC9H_011806</name>
</gene>
<feature type="compositionally biased region" description="Basic and acidic residues" evidence="1">
    <location>
        <begin position="242"/>
        <end position="251"/>
    </location>
</feature>
<dbReference type="OrthoDB" id="2755229at2759"/>
<evidence type="ECO:0000256" key="1">
    <source>
        <dbReference type="SAM" id="MobiDB-lite"/>
    </source>
</evidence>
<dbReference type="RefSeq" id="XP_036627142.1">
    <property type="nucleotide sequence ID" value="XM_036781287.1"/>
</dbReference>
<keyword evidence="3" id="KW-1185">Reference proteome</keyword>
<name>A0A8H6ZJH2_PLEOS</name>
<feature type="region of interest" description="Disordered" evidence="1">
    <location>
        <begin position="242"/>
        <end position="287"/>
    </location>
</feature>
<reference evidence="2" key="1">
    <citation type="submission" date="2019-07" db="EMBL/GenBank/DDBJ databases">
        <authorList>
            <person name="Palmer J.M."/>
        </authorList>
    </citation>
    <scope>NUCLEOTIDE SEQUENCE</scope>
    <source>
        <strain evidence="2">PC9</strain>
    </source>
</reference>
<proteinExistence type="predicted"/>
<dbReference type="VEuPathDB" id="FungiDB:PC9H_011806"/>
<organism evidence="2 3">
    <name type="scientific">Pleurotus ostreatus</name>
    <name type="common">Oyster mushroom</name>
    <name type="synonym">White-rot fungus</name>
    <dbReference type="NCBI Taxonomy" id="5322"/>
    <lineage>
        <taxon>Eukaryota</taxon>
        <taxon>Fungi</taxon>
        <taxon>Dikarya</taxon>
        <taxon>Basidiomycota</taxon>
        <taxon>Agaricomycotina</taxon>
        <taxon>Agaricomycetes</taxon>
        <taxon>Agaricomycetidae</taxon>
        <taxon>Agaricales</taxon>
        <taxon>Pleurotineae</taxon>
        <taxon>Pleurotaceae</taxon>
        <taxon>Pleurotus</taxon>
    </lineage>
</organism>